<evidence type="ECO:0000313" key="1">
    <source>
        <dbReference type="EMBL" id="KJH51996.1"/>
    </source>
</evidence>
<gene>
    <name evidence="1" type="ORF">DICVIV_01807</name>
</gene>
<evidence type="ECO:0000313" key="2">
    <source>
        <dbReference type="Proteomes" id="UP000053766"/>
    </source>
</evidence>
<dbReference type="OrthoDB" id="5861690at2759"/>
<dbReference type="Proteomes" id="UP000053766">
    <property type="component" value="Unassembled WGS sequence"/>
</dbReference>
<proteinExistence type="predicted"/>
<keyword evidence="2" id="KW-1185">Reference proteome</keyword>
<dbReference type="AlphaFoldDB" id="A0A0D8YBQ1"/>
<name>A0A0D8YBQ1_DICVI</name>
<protein>
    <submittedName>
        <fullName evidence="1">Uncharacterized protein</fullName>
    </submittedName>
</protein>
<dbReference type="EMBL" id="KN716172">
    <property type="protein sequence ID" value="KJH51996.1"/>
    <property type="molecule type" value="Genomic_DNA"/>
</dbReference>
<accession>A0A0D8YBQ1</accession>
<organism evidence="1 2">
    <name type="scientific">Dictyocaulus viviparus</name>
    <name type="common">Bovine lungworm</name>
    <dbReference type="NCBI Taxonomy" id="29172"/>
    <lineage>
        <taxon>Eukaryota</taxon>
        <taxon>Metazoa</taxon>
        <taxon>Ecdysozoa</taxon>
        <taxon>Nematoda</taxon>
        <taxon>Chromadorea</taxon>
        <taxon>Rhabditida</taxon>
        <taxon>Rhabditina</taxon>
        <taxon>Rhabditomorpha</taxon>
        <taxon>Strongyloidea</taxon>
        <taxon>Metastrongylidae</taxon>
        <taxon>Dictyocaulus</taxon>
    </lineage>
</organism>
<reference evidence="1 2" key="1">
    <citation type="submission" date="2013-11" db="EMBL/GenBank/DDBJ databases">
        <title>Draft genome of the bovine lungworm Dictyocaulus viviparus.</title>
        <authorList>
            <person name="Mitreva M."/>
        </authorList>
    </citation>
    <scope>NUCLEOTIDE SEQUENCE [LARGE SCALE GENOMIC DNA]</scope>
    <source>
        <strain evidence="1 2">HannoverDv2000</strain>
    </source>
</reference>
<reference evidence="2" key="2">
    <citation type="journal article" date="2016" name="Sci. Rep.">
        <title>Dictyocaulus viviparus genome, variome and transcriptome elucidate lungworm biology and support future intervention.</title>
        <authorList>
            <person name="McNulty S.N."/>
            <person name="Strube C."/>
            <person name="Rosa B.A."/>
            <person name="Martin J.C."/>
            <person name="Tyagi R."/>
            <person name="Choi Y.J."/>
            <person name="Wang Q."/>
            <person name="Hallsworth Pepin K."/>
            <person name="Zhang X."/>
            <person name="Ozersky P."/>
            <person name="Wilson R.K."/>
            <person name="Sternberg P.W."/>
            <person name="Gasser R.B."/>
            <person name="Mitreva M."/>
        </authorList>
    </citation>
    <scope>NUCLEOTIDE SEQUENCE [LARGE SCALE GENOMIC DNA]</scope>
    <source>
        <strain evidence="2">HannoverDv2000</strain>
    </source>
</reference>
<sequence length="319" mass="36507">MASLPSDFMSVHALQYSSSESLTENVDRNMAYLSLAFLQLLTTVFSFDAVSVMTSTHDEAKKCFTCSVFTFIDSRLLCTNPGTRYHRNRCFADVLSDLRSMFLSGCAEDWSDFPFREGVDDRILCHSDGHFGLCLCQTSTELCNKRYTNDTELRWMRSSGIMMNSISHADIVSSPRDLWILKTTKTIERKAHDAFKNLWIQILNNLGYESYSKITIIRFVSMKSDENHISAAPRAASDTHMKIMILEYTGRKFDQRRKSTFSALPHSKDFRALKVTGFTADYARNRVLQMRLDSYPETFPGAPMNESPRFEENNIVSNV</sequence>